<gene>
    <name evidence="2" type="ORF">HGA02_20005</name>
</gene>
<keyword evidence="3" id="KW-1185">Reference proteome</keyword>
<feature type="region of interest" description="Disordered" evidence="1">
    <location>
        <begin position="1"/>
        <end position="20"/>
    </location>
</feature>
<dbReference type="RefSeq" id="WP_168681179.1">
    <property type="nucleotide sequence ID" value="NZ_JAAXOY010000881.1"/>
</dbReference>
<protein>
    <recommendedName>
        <fullName evidence="4">Peptidase S1 domain-containing protein</fullName>
    </recommendedName>
</protein>
<dbReference type="Proteomes" id="UP000777774">
    <property type="component" value="Unassembled WGS sequence"/>
</dbReference>
<comment type="caution">
    <text evidence="2">The sequence shown here is derived from an EMBL/GenBank/DDBJ whole genome shotgun (WGS) entry which is preliminary data.</text>
</comment>
<evidence type="ECO:0000313" key="2">
    <source>
        <dbReference type="EMBL" id="NKY41714.1"/>
    </source>
</evidence>
<accession>A0ABX1K578</accession>
<evidence type="ECO:0000313" key="3">
    <source>
        <dbReference type="Proteomes" id="UP000777774"/>
    </source>
</evidence>
<evidence type="ECO:0000256" key="1">
    <source>
        <dbReference type="SAM" id="MobiDB-lite"/>
    </source>
</evidence>
<evidence type="ECO:0008006" key="4">
    <source>
        <dbReference type="Google" id="ProtNLM"/>
    </source>
</evidence>
<sequence>MVDVEVAAQRDEPVTPSAEPALDQVAADASDAPHVPLARVVRIESDDGNAVAAGYLISPRLVLTARRVLGRNLPVARLRPPSGGVT</sequence>
<name>A0ABX1K578_9CELL</name>
<dbReference type="SUPFAM" id="SSF50494">
    <property type="entry name" value="Trypsin-like serine proteases"/>
    <property type="match status" value="1"/>
</dbReference>
<proteinExistence type="predicted"/>
<organism evidence="2 3">
    <name type="scientific">Cellulomonas septica</name>
    <dbReference type="NCBI Taxonomy" id="285080"/>
    <lineage>
        <taxon>Bacteria</taxon>
        <taxon>Bacillati</taxon>
        <taxon>Actinomycetota</taxon>
        <taxon>Actinomycetes</taxon>
        <taxon>Micrococcales</taxon>
        <taxon>Cellulomonadaceae</taxon>
        <taxon>Cellulomonas</taxon>
    </lineage>
</organism>
<dbReference type="InterPro" id="IPR009003">
    <property type="entry name" value="Peptidase_S1_PA"/>
</dbReference>
<reference evidence="2 3" key="1">
    <citation type="submission" date="2020-04" db="EMBL/GenBank/DDBJ databases">
        <title>MicrobeNet Type strains.</title>
        <authorList>
            <person name="Nicholson A.C."/>
        </authorList>
    </citation>
    <scope>NUCLEOTIDE SEQUENCE [LARGE SCALE GENOMIC DNA]</scope>
    <source>
        <strain evidence="2 3">ATCC BAA-787</strain>
    </source>
</reference>
<dbReference type="EMBL" id="JAAXOY010000881">
    <property type="protein sequence ID" value="NKY41714.1"/>
    <property type="molecule type" value="Genomic_DNA"/>
</dbReference>
<feature type="non-terminal residue" evidence="2">
    <location>
        <position position="86"/>
    </location>
</feature>